<reference evidence="1 2" key="1">
    <citation type="submission" date="2018-04" db="EMBL/GenBank/DDBJ databases">
        <title>The genome of golden apple snail Pomacea canaliculata provides insight into stress tolerance and invasive adaptation.</title>
        <authorList>
            <person name="Liu C."/>
            <person name="Liu B."/>
            <person name="Ren Y."/>
            <person name="Zhang Y."/>
            <person name="Wang H."/>
            <person name="Li S."/>
            <person name="Jiang F."/>
            <person name="Yin L."/>
            <person name="Zhang G."/>
            <person name="Qian W."/>
            <person name="Fan W."/>
        </authorList>
    </citation>
    <scope>NUCLEOTIDE SEQUENCE [LARGE SCALE GENOMIC DNA]</scope>
    <source>
        <strain evidence="1">SZHN2017</strain>
        <tissue evidence="1">Muscle</tissue>
    </source>
</reference>
<name>A0A2T7PVV2_POMCA</name>
<protein>
    <recommendedName>
        <fullName evidence="3">Peptidase M28 domain-containing protein</fullName>
    </recommendedName>
</protein>
<proteinExistence type="predicted"/>
<sequence>MLTAQLGNYQRAQCSITGLWARRRSSHIGENVTGVNVIGLLKGRNFNTPDDSVVGVTAHHDTIRTTPEDSGCKSGQCGLQALAREWLPNFWPKTVNCILVLDSILNFDDTKKSQNFTATFKKEPLFSQPTISSYFLPYSSSD</sequence>
<dbReference type="AlphaFoldDB" id="A0A2T7PVV2"/>
<organism evidence="1 2">
    <name type="scientific">Pomacea canaliculata</name>
    <name type="common">Golden apple snail</name>
    <dbReference type="NCBI Taxonomy" id="400727"/>
    <lineage>
        <taxon>Eukaryota</taxon>
        <taxon>Metazoa</taxon>
        <taxon>Spiralia</taxon>
        <taxon>Lophotrochozoa</taxon>
        <taxon>Mollusca</taxon>
        <taxon>Gastropoda</taxon>
        <taxon>Caenogastropoda</taxon>
        <taxon>Architaenioglossa</taxon>
        <taxon>Ampullarioidea</taxon>
        <taxon>Ampullariidae</taxon>
        <taxon>Pomacea</taxon>
    </lineage>
</organism>
<dbReference type="EMBL" id="PZQS01000001">
    <property type="protein sequence ID" value="PVD37539.1"/>
    <property type="molecule type" value="Genomic_DNA"/>
</dbReference>
<evidence type="ECO:0000313" key="1">
    <source>
        <dbReference type="EMBL" id="PVD37539.1"/>
    </source>
</evidence>
<evidence type="ECO:0000313" key="2">
    <source>
        <dbReference type="Proteomes" id="UP000245119"/>
    </source>
</evidence>
<dbReference type="SUPFAM" id="SSF53187">
    <property type="entry name" value="Zn-dependent exopeptidases"/>
    <property type="match status" value="1"/>
</dbReference>
<dbReference type="Proteomes" id="UP000245119">
    <property type="component" value="Linkage Group LG1"/>
</dbReference>
<keyword evidence="2" id="KW-1185">Reference proteome</keyword>
<evidence type="ECO:0008006" key="3">
    <source>
        <dbReference type="Google" id="ProtNLM"/>
    </source>
</evidence>
<gene>
    <name evidence="1" type="ORF">C0Q70_00133</name>
</gene>
<comment type="caution">
    <text evidence="1">The sequence shown here is derived from an EMBL/GenBank/DDBJ whole genome shotgun (WGS) entry which is preliminary data.</text>
</comment>
<dbReference type="OrthoDB" id="2214at2759"/>
<accession>A0A2T7PVV2</accession>